<organism evidence="1 2">
    <name type="scientific">Prunus armeniaca</name>
    <name type="common">Apricot</name>
    <name type="synonym">Armeniaca vulgaris</name>
    <dbReference type="NCBI Taxonomy" id="36596"/>
    <lineage>
        <taxon>Eukaryota</taxon>
        <taxon>Viridiplantae</taxon>
        <taxon>Streptophyta</taxon>
        <taxon>Embryophyta</taxon>
        <taxon>Tracheophyta</taxon>
        <taxon>Spermatophyta</taxon>
        <taxon>Magnoliopsida</taxon>
        <taxon>eudicotyledons</taxon>
        <taxon>Gunneridae</taxon>
        <taxon>Pentapetalae</taxon>
        <taxon>rosids</taxon>
        <taxon>fabids</taxon>
        <taxon>Rosales</taxon>
        <taxon>Rosaceae</taxon>
        <taxon>Amygdaloideae</taxon>
        <taxon>Amygdaleae</taxon>
        <taxon>Prunus</taxon>
    </lineage>
</organism>
<sequence>MEHTHLKHEPCPSQIIAHIIPEFGDRVVCKCFLRLPNTHQIGHCRSERFIFYGMGQTNFNFIVDKLCRKVQDEMRLQMKRMSCSWKQQVP</sequence>
<gene>
    <name evidence="1" type="ORF">CURHAP_LOCUS870</name>
</gene>
<evidence type="ECO:0000313" key="2">
    <source>
        <dbReference type="Proteomes" id="UP000507222"/>
    </source>
</evidence>
<dbReference type="AlphaFoldDB" id="A0A6J5TD95"/>
<accession>A0A6J5TD95</accession>
<proteinExistence type="predicted"/>
<protein>
    <submittedName>
        <fullName evidence="1">Uncharacterized protein</fullName>
    </submittedName>
</protein>
<reference evidence="1 2" key="1">
    <citation type="submission" date="2020-05" db="EMBL/GenBank/DDBJ databases">
        <authorList>
            <person name="Campoy J."/>
            <person name="Schneeberger K."/>
            <person name="Spophaly S."/>
        </authorList>
    </citation>
    <scope>NUCLEOTIDE SEQUENCE [LARGE SCALE GENOMIC DNA]</scope>
    <source>
        <strain evidence="1">PruArmRojPasFocal</strain>
    </source>
</reference>
<evidence type="ECO:0000313" key="1">
    <source>
        <dbReference type="EMBL" id="CAB4261893.1"/>
    </source>
</evidence>
<dbReference type="Proteomes" id="UP000507222">
    <property type="component" value="Unassembled WGS sequence"/>
</dbReference>
<name>A0A6J5TD95_PRUAR</name>
<dbReference type="EMBL" id="CAEKDK010000001">
    <property type="protein sequence ID" value="CAB4261893.1"/>
    <property type="molecule type" value="Genomic_DNA"/>
</dbReference>